<comment type="caution">
    <text evidence="2">The sequence shown here is derived from an EMBL/GenBank/DDBJ whole genome shotgun (WGS) entry which is preliminary data.</text>
</comment>
<accession>A0ABS6MII1</accession>
<organism evidence="2 3">
    <name type="scientific">Arsukibacterium indicum</name>
    <dbReference type="NCBI Taxonomy" id="2848612"/>
    <lineage>
        <taxon>Bacteria</taxon>
        <taxon>Pseudomonadati</taxon>
        <taxon>Pseudomonadota</taxon>
        <taxon>Gammaproteobacteria</taxon>
        <taxon>Chromatiales</taxon>
        <taxon>Chromatiaceae</taxon>
        <taxon>Arsukibacterium</taxon>
    </lineage>
</organism>
<feature type="signal peptide" evidence="1">
    <location>
        <begin position="1"/>
        <end position="17"/>
    </location>
</feature>
<keyword evidence="1" id="KW-0732">Signal</keyword>
<evidence type="ECO:0000256" key="1">
    <source>
        <dbReference type="SAM" id="SignalP"/>
    </source>
</evidence>
<name>A0ABS6MII1_9GAMM</name>
<sequence length="236" mass="25701">MKTLCSLMFLICSFTLAANSSLPATRHIAVQGTAELTTTPDIAVISMEVTSMQKTALDAKADVDKRVNTLLDGLNDFAVKTDDVTASNLLTEPEYIYTDGNQQQLVGYRANRSLKLKLTNLEQLNQLLDFALSVRIDEVQDIQLQSSKADELRKQVTAMAAENAKANGKALANAFDARLGRIYSINSNSQRQRGGYEMIQVTGARLNAADAAPGRYLQATVSFNSTVDAVFELSVN</sequence>
<dbReference type="PANTHER" id="PTHR34387">
    <property type="entry name" value="SLR1258 PROTEIN"/>
    <property type="match status" value="1"/>
</dbReference>
<dbReference type="EMBL" id="JAHRID010000002">
    <property type="protein sequence ID" value="MBV2128445.1"/>
    <property type="molecule type" value="Genomic_DNA"/>
</dbReference>
<dbReference type="InterPro" id="IPR052022">
    <property type="entry name" value="26kDa_periplasmic_antigen"/>
</dbReference>
<evidence type="ECO:0000313" key="3">
    <source>
        <dbReference type="Proteomes" id="UP000704611"/>
    </source>
</evidence>
<dbReference type="Proteomes" id="UP000704611">
    <property type="component" value="Unassembled WGS sequence"/>
</dbReference>
<dbReference type="Pfam" id="PF04402">
    <property type="entry name" value="SIMPL"/>
    <property type="match status" value="1"/>
</dbReference>
<dbReference type="RefSeq" id="WP_217667835.1">
    <property type="nucleotide sequence ID" value="NZ_JAHRID010000002.1"/>
</dbReference>
<protein>
    <submittedName>
        <fullName evidence="2">SIMPL domain-containing protein</fullName>
    </submittedName>
</protein>
<evidence type="ECO:0000313" key="2">
    <source>
        <dbReference type="EMBL" id="MBV2128445.1"/>
    </source>
</evidence>
<keyword evidence="3" id="KW-1185">Reference proteome</keyword>
<gene>
    <name evidence="2" type="ORF">KQY15_04980</name>
</gene>
<proteinExistence type="predicted"/>
<reference evidence="2 3" key="1">
    <citation type="submission" date="2021-06" db="EMBL/GenBank/DDBJ databases">
        <title>Rheinheimera indica sp. nov., isolated from deep-sea sediment.</title>
        <authorList>
            <person name="Wang Z."/>
            <person name="Zhang X.-Y."/>
        </authorList>
    </citation>
    <scope>NUCLEOTIDE SEQUENCE [LARGE SCALE GENOMIC DNA]</scope>
    <source>
        <strain evidence="2 3">SM2107</strain>
    </source>
</reference>
<feature type="chain" id="PRO_5047016337" evidence="1">
    <location>
        <begin position="18"/>
        <end position="236"/>
    </location>
</feature>
<dbReference type="PANTHER" id="PTHR34387:SF1">
    <property type="entry name" value="PERIPLASMIC IMMUNOGENIC PROTEIN"/>
    <property type="match status" value="1"/>
</dbReference>
<dbReference type="InterPro" id="IPR007497">
    <property type="entry name" value="SIMPL/DUF541"/>
</dbReference>